<dbReference type="AlphaFoldDB" id="A0A368N6R3"/>
<keyword evidence="3" id="KW-0862">Zinc</keyword>
<protein>
    <submittedName>
        <fullName evidence="7">Alkaline phosphatase</fullName>
    </submittedName>
</protein>
<feature type="binding site" evidence="3">
    <location>
        <position position="433"/>
    </location>
    <ligand>
        <name>Zn(2+)</name>
        <dbReference type="ChEBI" id="CHEBI:29105"/>
        <label>2</label>
    </ligand>
</feature>
<evidence type="ECO:0000313" key="7">
    <source>
        <dbReference type="EMBL" id="RCU45261.1"/>
    </source>
</evidence>
<feature type="binding site" evidence="3">
    <location>
        <position position="258"/>
    </location>
    <ligand>
        <name>Mg(2+)</name>
        <dbReference type="ChEBI" id="CHEBI:18420"/>
    </ligand>
</feature>
<dbReference type="Gene3D" id="3.40.720.10">
    <property type="entry name" value="Alkaline Phosphatase, subunit A"/>
    <property type="match status" value="1"/>
</dbReference>
<feature type="signal peptide" evidence="5">
    <location>
        <begin position="1"/>
        <end position="18"/>
    </location>
</feature>
<keyword evidence="3" id="KW-0460">Magnesium</keyword>
<keyword evidence="3" id="KW-0479">Metal-binding</keyword>
<dbReference type="RefSeq" id="WP_114339484.1">
    <property type="nucleotide sequence ID" value="NZ_QPID01000011.1"/>
</dbReference>
<keyword evidence="1" id="KW-0597">Phosphoprotein</keyword>
<dbReference type="InterPro" id="IPR017850">
    <property type="entry name" value="Alkaline_phosphatase_core_sf"/>
</dbReference>
<dbReference type="PANTHER" id="PTHR11596">
    <property type="entry name" value="ALKALINE PHOSPHATASE"/>
    <property type="match status" value="1"/>
</dbReference>
<feature type="binding site" evidence="3">
    <location>
        <position position="475"/>
    </location>
    <ligand>
        <name>Zn(2+)</name>
        <dbReference type="ChEBI" id="CHEBI:29105"/>
        <label>2</label>
    </ligand>
</feature>
<evidence type="ECO:0000313" key="8">
    <source>
        <dbReference type="Proteomes" id="UP000252558"/>
    </source>
</evidence>
<dbReference type="EMBL" id="QPID01000011">
    <property type="protein sequence ID" value="RCU45261.1"/>
    <property type="molecule type" value="Genomic_DNA"/>
</dbReference>
<dbReference type="GO" id="GO:0046872">
    <property type="term" value="F:metal ion binding"/>
    <property type="evidence" value="ECO:0007669"/>
    <property type="project" value="UniProtKB-KW"/>
</dbReference>
<dbReference type="PANTHER" id="PTHR11596:SF5">
    <property type="entry name" value="ALKALINE PHOSPHATASE"/>
    <property type="match status" value="1"/>
</dbReference>
<dbReference type="PRINTS" id="PR00113">
    <property type="entry name" value="ALKPHPHTASE"/>
</dbReference>
<feature type="binding site" evidence="3">
    <location>
        <position position="474"/>
    </location>
    <ligand>
        <name>Zn(2+)</name>
        <dbReference type="ChEBI" id="CHEBI:29105"/>
        <label>2</label>
    </ligand>
</feature>
<feature type="binding site" evidence="3">
    <location>
        <position position="145"/>
    </location>
    <ligand>
        <name>Zn(2+)</name>
        <dbReference type="ChEBI" id="CHEBI:29105"/>
        <label>2</label>
    </ligand>
</feature>
<comment type="caution">
    <text evidence="7">The sequence shown here is derived from an EMBL/GenBank/DDBJ whole genome shotgun (WGS) entry which is preliminary data.</text>
</comment>
<comment type="cofactor">
    <cofactor evidence="3">
        <name>Mg(2+)</name>
        <dbReference type="ChEBI" id="CHEBI:18420"/>
    </cofactor>
    <text evidence="3">Binds 1 Mg(2+) ion.</text>
</comment>
<dbReference type="InterPro" id="IPR055575">
    <property type="entry name" value="DUF7151"/>
</dbReference>
<dbReference type="InterPro" id="IPR001952">
    <property type="entry name" value="Alkaline_phosphatase"/>
</dbReference>
<dbReference type="Pfam" id="PF00245">
    <property type="entry name" value="Alk_phosphatase"/>
    <property type="match status" value="1"/>
</dbReference>
<feature type="binding site" evidence="3">
    <location>
        <position position="428"/>
    </location>
    <ligand>
        <name>Mg(2+)</name>
        <dbReference type="ChEBI" id="CHEBI:18420"/>
    </ligand>
</feature>
<accession>A0A368N6R3</accession>
<evidence type="ECO:0000256" key="3">
    <source>
        <dbReference type="PIRSR" id="PIRSR601952-2"/>
    </source>
</evidence>
<name>A0A368N6R3_9GAMM</name>
<dbReference type="Proteomes" id="UP000252558">
    <property type="component" value="Unassembled WGS sequence"/>
</dbReference>
<keyword evidence="5" id="KW-0732">Signal</keyword>
<dbReference type="OrthoDB" id="9794455at2"/>
<dbReference type="SUPFAM" id="SSF53649">
    <property type="entry name" value="Alkaline phosphatase-like"/>
    <property type="match status" value="1"/>
</dbReference>
<dbReference type="GO" id="GO:0004035">
    <property type="term" value="F:alkaline phosphatase activity"/>
    <property type="evidence" value="ECO:0007669"/>
    <property type="project" value="TreeGrafter"/>
</dbReference>
<feature type="domain" description="DUF7151" evidence="6">
    <location>
        <begin position="32"/>
        <end position="77"/>
    </location>
</feature>
<keyword evidence="8" id="KW-1185">Reference proteome</keyword>
<proteinExistence type="inferred from homology"/>
<evidence type="ECO:0000259" key="6">
    <source>
        <dbReference type="Pfam" id="PF23657"/>
    </source>
</evidence>
<dbReference type="CDD" id="cd16012">
    <property type="entry name" value="ALP"/>
    <property type="match status" value="1"/>
</dbReference>
<feature type="active site" description="Phosphoserine intermediate" evidence="2">
    <location>
        <position position="195"/>
    </location>
</feature>
<gene>
    <name evidence="7" type="ORF">DU002_16210</name>
</gene>
<evidence type="ECO:0000256" key="2">
    <source>
        <dbReference type="PIRSR" id="PIRSR601952-1"/>
    </source>
</evidence>
<feature type="binding site" evidence="3">
    <location>
        <position position="570"/>
    </location>
    <ligand>
        <name>Zn(2+)</name>
        <dbReference type="ChEBI" id="CHEBI:29105"/>
        <label>2</label>
    </ligand>
</feature>
<evidence type="ECO:0000256" key="5">
    <source>
        <dbReference type="SAM" id="SignalP"/>
    </source>
</evidence>
<organism evidence="7 8">
    <name type="scientific">Corallincola holothuriorum</name>
    <dbReference type="NCBI Taxonomy" id="2282215"/>
    <lineage>
        <taxon>Bacteria</taxon>
        <taxon>Pseudomonadati</taxon>
        <taxon>Pseudomonadota</taxon>
        <taxon>Gammaproteobacteria</taxon>
        <taxon>Alteromonadales</taxon>
        <taxon>Psychromonadaceae</taxon>
        <taxon>Corallincola</taxon>
    </lineage>
</organism>
<feature type="binding site" evidence="3">
    <location>
        <position position="256"/>
    </location>
    <ligand>
        <name>Mg(2+)</name>
        <dbReference type="ChEBI" id="CHEBI:18420"/>
    </ligand>
</feature>
<reference evidence="7 8" key="1">
    <citation type="submission" date="2018-07" db="EMBL/GenBank/DDBJ databases">
        <title>Corallincola holothuriorum sp. nov., a new facultative anaerobe isolated from sea cucumber Apostichopus japonicus.</title>
        <authorList>
            <person name="Xia H."/>
        </authorList>
    </citation>
    <scope>NUCLEOTIDE SEQUENCE [LARGE SCALE GENOMIC DNA]</scope>
    <source>
        <strain evidence="7 8">C4</strain>
    </source>
</reference>
<feature type="chain" id="PRO_5017018839" evidence="5">
    <location>
        <begin position="19"/>
        <end position="614"/>
    </location>
</feature>
<feature type="binding site" evidence="3">
    <location>
        <position position="145"/>
    </location>
    <ligand>
        <name>Mg(2+)</name>
        <dbReference type="ChEBI" id="CHEBI:18420"/>
    </ligand>
</feature>
<dbReference type="Pfam" id="PF23657">
    <property type="entry name" value="DUF7151"/>
    <property type="match status" value="1"/>
</dbReference>
<dbReference type="PROSITE" id="PS51257">
    <property type="entry name" value="PROKAR_LIPOPROTEIN"/>
    <property type="match status" value="1"/>
</dbReference>
<comment type="similarity">
    <text evidence="4">Belongs to the alkaline phosphatase family.</text>
</comment>
<comment type="cofactor">
    <cofactor evidence="3">
        <name>Zn(2+)</name>
        <dbReference type="ChEBI" id="CHEBI:29105"/>
    </cofactor>
    <text evidence="3">Binds 2 Zn(2+) ions.</text>
</comment>
<evidence type="ECO:0000256" key="4">
    <source>
        <dbReference type="RuleBase" id="RU003946"/>
    </source>
</evidence>
<evidence type="ECO:0000256" key="1">
    <source>
        <dbReference type="ARBA" id="ARBA00022553"/>
    </source>
</evidence>
<dbReference type="SMART" id="SM00098">
    <property type="entry name" value="alkPPc"/>
    <property type="match status" value="1"/>
</dbReference>
<feature type="binding site" evidence="3">
    <location>
        <position position="437"/>
    </location>
    <ligand>
        <name>Zn(2+)</name>
        <dbReference type="ChEBI" id="CHEBI:29105"/>
        <label>2</label>
    </ligand>
</feature>
<sequence length="614" mass="64418">MKLTKLSLVIGTALLAIAGCDDGDDGDNGLTSLIAQTQLEVGDTNCPNGGTQVQSGLDNNTNGTLDADEVLDTSYVCSAGNTSVATAELLTTLNNPWFGAAQNKIAEAKSVWQQVIGTQPRSANGGVVTTKVAGKAKNVILFVGDGMGISTVTAARILEGQMQGGNGEEHMLSFDMMPFAGLAKTYNVDAQTPDSAGTMTAMMSGVKTDVGVIGVDEDIERGDCATVAGNELVTALELAEIAGKSTGLISTARITHATPAATYAKSADRNWEDVSDMPEAAVVAGCEDIAAQLVNFESLLESRYAGLDVDGLEVVMGGGRRHFLPKDAMYNSPDAVSSVEGDRTDGRDLTAEWQANHMDGVYIYDQSGFDAVDTETTAHLFGLFNESHMQYEADRANDVAGEPSLSEMTSKAIQVLDNNEDGFFLMVESGRIDHAHHAGSAYNALTDTIEFAKAVEAALALTNDEETLIIVTADHSHVFTIAGYPKRGNPILGKVVGIGSDEPTTASDGMPYTTLGYTNGRGFRNLGAETNADATYGLDPAAGRQDLGDVDTTSPGFHQEALVPMSSETHAGEDVGIYAQGPGAFLVNGTNEQNMIFHIMNLSGNLAEQANAKL</sequence>